<dbReference type="RefSeq" id="WP_344474508.1">
    <property type="nucleotide sequence ID" value="NZ_BAAAQX010000006.1"/>
</dbReference>
<dbReference type="Proteomes" id="UP001499843">
    <property type="component" value="Unassembled WGS sequence"/>
</dbReference>
<evidence type="ECO:0000313" key="3">
    <source>
        <dbReference type="Proteomes" id="UP001499843"/>
    </source>
</evidence>
<sequence length="452" mass="44971">MTLNEDNDQRGQAARDSGTKTADPAEARMAEFGSIDSLLNWATPEDQQSLADGAVTMVTASAPPGSTTPDVSPDHPGPADTTSGYSPAHMSSSHGEPGFVEPEAAVGDPAWQPGGEPVLAEPGAATGDPAWEPADSDAGDDTVDPGSREERPDDSVAEPPNPEWPAEAESSPGSGTSHPDSPATTSPTATQAAETPPTTEAPTTGTPATTAPSSTSPMAQDPADTPPQATSPAEPVAPAPAPTVSAPAQSAPKTSTGSAPEGGEGSGDNAQTSSGGGGIPSAPAVGTPTTAAPTTGAPTTAAPTTGAPTTAAPTTGAADADAGKDTAEAEPPKDRAAILRDGGVYGDWREASPSTLEKLGSDLAPSPEGGSSSPGDQFAAAENAIRHATPGFPGFGLVGKVAFDPAYASARNTAADYLKHAKNRLSRWQQQLTEGAKVMRDAETNSTPEKPK</sequence>
<gene>
    <name evidence="2" type="ORF">GCM10009850_028310</name>
</gene>
<evidence type="ECO:0000256" key="1">
    <source>
        <dbReference type="SAM" id="MobiDB-lite"/>
    </source>
</evidence>
<feature type="compositionally biased region" description="Low complexity" evidence="1">
    <location>
        <begin position="164"/>
        <end position="217"/>
    </location>
</feature>
<feature type="compositionally biased region" description="Acidic residues" evidence="1">
    <location>
        <begin position="134"/>
        <end position="143"/>
    </location>
</feature>
<feature type="compositionally biased region" description="Low complexity" evidence="1">
    <location>
        <begin position="242"/>
        <end position="252"/>
    </location>
</feature>
<organism evidence="2 3">
    <name type="scientific">Nonomuraea monospora</name>
    <dbReference type="NCBI Taxonomy" id="568818"/>
    <lineage>
        <taxon>Bacteria</taxon>
        <taxon>Bacillati</taxon>
        <taxon>Actinomycetota</taxon>
        <taxon>Actinomycetes</taxon>
        <taxon>Streptosporangiales</taxon>
        <taxon>Streptosporangiaceae</taxon>
        <taxon>Nonomuraea</taxon>
    </lineage>
</organism>
<dbReference type="EMBL" id="BAAAQX010000006">
    <property type="protein sequence ID" value="GAA2207373.1"/>
    <property type="molecule type" value="Genomic_DNA"/>
</dbReference>
<proteinExistence type="predicted"/>
<keyword evidence="3" id="KW-1185">Reference proteome</keyword>
<feature type="region of interest" description="Disordered" evidence="1">
    <location>
        <begin position="429"/>
        <end position="452"/>
    </location>
</feature>
<feature type="compositionally biased region" description="Basic and acidic residues" evidence="1">
    <location>
        <begin position="321"/>
        <end position="338"/>
    </location>
</feature>
<feature type="compositionally biased region" description="Low complexity" evidence="1">
    <location>
        <begin position="365"/>
        <end position="375"/>
    </location>
</feature>
<evidence type="ECO:0000313" key="2">
    <source>
        <dbReference type="EMBL" id="GAA2207373.1"/>
    </source>
</evidence>
<comment type="caution">
    <text evidence="2">The sequence shown here is derived from an EMBL/GenBank/DDBJ whole genome shotgun (WGS) entry which is preliminary data.</text>
</comment>
<accession>A0ABN3CDC1</accession>
<feature type="region of interest" description="Disordered" evidence="1">
    <location>
        <begin position="1"/>
        <end position="383"/>
    </location>
</feature>
<protein>
    <submittedName>
        <fullName evidence="2">Uncharacterized protein</fullName>
    </submittedName>
</protein>
<feature type="compositionally biased region" description="Polar residues" evidence="1">
    <location>
        <begin position="80"/>
        <end position="94"/>
    </location>
</feature>
<feature type="compositionally biased region" description="Low complexity" evidence="1">
    <location>
        <begin position="282"/>
        <end position="320"/>
    </location>
</feature>
<feature type="compositionally biased region" description="Basic and acidic residues" evidence="1">
    <location>
        <begin position="437"/>
        <end position="452"/>
    </location>
</feature>
<reference evidence="2 3" key="1">
    <citation type="journal article" date="2019" name="Int. J. Syst. Evol. Microbiol.">
        <title>The Global Catalogue of Microorganisms (GCM) 10K type strain sequencing project: providing services to taxonomists for standard genome sequencing and annotation.</title>
        <authorList>
            <consortium name="The Broad Institute Genomics Platform"/>
            <consortium name="The Broad Institute Genome Sequencing Center for Infectious Disease"/>
            <person name="Wu L."/>
            <person name="Ma J."/>
        </authorList>
    </citation>
    <scope>NUCLEOTIDE SEQUENCE [LARGE SCALE GENOMIC DNA]</scope>
    <source>
        <strain evidence="2 3">JCM 16114</strain>
    </source>
</reference>
<name>A0ABN3CDC1_9ACTN</name>